<keyword evidence="3" id="KW-0479">Metal-binding</keyword>
<dbReference type="Gene3D" id="3.20.20.70">
    <property type="entry name" value="Aldolase class I"/>
    <property type="match status" value="1"/>
</dbReference>
<evidence type="ECO:0000256" key="7">
    <source>
        <dbReference type="ARBA" id="ARBA00023134"/>
    </source>
</evidence>
<dbReference type="CDD" id="cd21117">
    <property type="entry name" value="Twitch_MoaA"/>
    <property type="match status" value="1"/>
</dbReference>
<keyword evidence="11" id="KW-1185">Reference proteome</keyword>
<dbReference type="GO" id="GO:0005525">
    <property type="term" value="F:GTP binding"/>
    <property type="evidence" value="ECO:0007669"/>
    <property type="project" value="UniProtKB-KW"/>
</dbReference>
<evidence type="ECO:0000259" key="9">
    <source>
        <dbReference type="PROSITE" id="PS51918"/>
    </source>
</evidence>
<dbReference type="GO" id="GO:0061799">
    <property type="term" value="F:cyclic pyranopterin monophosphate synthase activity"/>
    <property type="evidence" value="ECO:0007669"/>
    <property type="project" value="TreeGrafter"/>
</dbReference>
<dbReference type="SUPFAM" id="SSF102114">
    <property type="entry name" value="Radical SAM enzymes"/>
    <property type="match status" value="1"/>
</dbReference>
<dbReference type="AlphaFoldDB" id="E3NSY4"/>
<keyword evidence="4" id="KW-0547">Nucleotide-binding</keyword>
<dbReference type="GO" id="GO:0006777">
    <property type="term" value="P:Mo-molybdopterin cofactor biosynthetic process"/>
    <property type="evidence" value="ECO:0007669"/>
    <property type="project" value="UniProtKB-KW"/>
</dbReference>
<dbReference type="InterPro" id="IPR010505">
    <property type="entry name" value="MoaA_twitch"/>
</dbReference>
<dbReference type="NCBIfam" id="TIGR02666">
    <property type="entry name" value="moaA"/>
    <property type="match status" value="1"/>
</dbReference>
<keyword evidence="6" id="KW-0411">Iron-sulfur</keyword>
<dbReference type="eggNOG" id="KOG2876">
    <property type="taxonomic scope" value="Eukaryota"/>
</dbReference>
<evidence type="ECO:0000313" key="11">
    <source>
        <dbReference type="Proteomes" id="UP000008281"/>
    </source>
</evidence>
<protein>
    <recommendedName>
        <fullName evidence="9">Radical SAM core domain-containing protein</fullName>
    </recommendedName>
</protein>
<feature type="domain" description="Radical SAM core" evidence="9">
    <location>
        <begin position="111"/>
        <end position="347"/>
    </location>
</feature>
<evidence type="ECO:0000256" key="8">
    <source>
        <dbReference type="ARBA" id="ARBA00023150"/>
    </source>
</evidence>
<evidence type="ECO:0000256" key="4">
    <source>
        <dbReference type="ARBA" id="ARBA00022741"/>
    </source>
</evidence>
<evidence type="ECO:0000256" key="3">
    <source>
        <dbReference type="ARBA" id="ARBA00022723"/>
    </source>
</evidence>
<dbReference type="PROSITE" id="PS51918">
    <property type="entry name" value="RADICAL_SAM"/>
    <property type="match status" value="1"/>
</dbReference>
<dbReference type="OMA" id="MQFLPRQ"/>
<dbReference type="InterPro" id="IPR058240">
    <property type="entry name" value="rSAM_sf"/>
</dbReference>
<dbReference type="CDD" id="cd01335">
    <property type="entry name" value="Radical_SAM"/>
    <property type="match status" value="1"/>
</dbReference>
<dbReference type="InterPro" id="IPR007197">
    <property type="entry name" value="rSAM"/>
</dbReference>
<dbReference type="InParanoid" id="E3NSY4"/>
<dbReference type="GO" id="GO:0051539">
    <property type="term" value="F:4 iron, 4 sulfur cluster binding"/>
    <property type="evidence" value="ECO:0007669"/>
    <property type="project" value="UniProtKB-KW"/>
</dbReference>
<keyword evidence="8" id="KW-0501">Molybdenum cofactor biosynthesis</keyword>
<dbReference type="InterPro" id="IPR013483">
    <property type="entry name" value="MoaA"/>
</dbReference>
<dbReference type="HOGENOM" id="CLU_009273_0_0_1"/>
<dbReference type="FunCoup" id="E3NSY4">
    <property type="interactions" value="1007"/>
</dbReference>
<accession>E3NSY4</accession>
<evidence type="ECO:0000256" key="6">
    <source>
        <dbReference type="ARBA" id="ARBA00023014"/>
    </source>
</evidence>
<dbReference type="SMART" id="SM00729">
    <property type="entry name" value="Elp3"/>
    <property type="match status" value="1"/>
</dbReference>
<keyword evidence="5" id="KW-0408">Iron</keyword>
<dbReference type="GO" id="GO:0061798">
    <property type="term" value="F:GTP 3',8'-cyclase activity"/>
    <property type="evidence" value="ECO:0007669"/>
    <property type="project" value="TreeGrafter"/>
</dbReference>
<evidence type="ECO:0000256" key="5">
    <source>
        <dbReference type="ARBA" id="ARBA00023004"/>
    </source>
</evidence>
<dbReference type="InterPro" id="IPR006638">
    <property type="entry name" value="Elp3/MiaA/NifB-like_rSAM"/>
</dbReference>
<comment type="pathway">
    <text evidence="1">Cofactor biosynthesis; molybdopterin biosynthesis.</text>
</comment>
<evidence type="ECO:0000313" key="10">
    <source>
        <dbReference type="EMBL" id="EFO91080.1"/>
    </source>
</evidence>
<dbReference type="PANTHER" id="PTHR22960:SF0">
    <property type="entry name" value="MOLYBDENUM COFACTOR BIOSYNTHESIS PROTEIN 1"/>
    <property type="match status" value="1"/>
</dbReference>
<proteinExistence type="predicted"/>
<evidence type="ECO:0000256" key="2">
    <source>
        <dbReference type="ARBA" id="ARBA00022691"/>
    </source>
</evidence>
<dbReference type="InterPro" id="IPR050105">
    <property type="entry name" value="MoCo_biosynth_MoaA/MoaC"/>
</dbReference>
<reference evidence="10" key="1">
    <citation type="submission" date="2007-07" db="EMBL/GenBank/DDBJ databases">
        <title>PCAP assembly of the Caenorhabditis remanei genome.</title>
        <authorList>
            <consortium name="The Caenorhabditis remanei Sequencing Consortium"/>
            <person name="Wilson R.K."/>
        </authorList>
    </citation>
    <scope>NUCLEOTIDE SEQUENCE [LARGE SCALE GENOMIC DNA]</scope>
    <source>
        <strain evidence="10">PB4641</strain>
    </source>
</reference>
<dbReference type="Pfam" id="PF04055">
    <property type="entry name" value="Radical_SAM"/>
    <property type="match status" value="1"/>
</dbReference>
<dbReference type="STRING" id="31234.E3NSY4"/>
<dbReference type="Pfam" id="PF06463">
    <property type="entry name" value="Mob_synth_C"/>
    <property type="match status" value="1"/>
</dbReference>
<dbReference type="EMBL" id="DS270074">
    <property type="protein sequence ID" value="EFO91080.1"/>
    <property type="molecule type" value="Genomic_DNA"/>
</dbReference>
<keyword evidence="7" id="KW-0342">GTP-binding</keyword>
<dbReference type="PANTHER" id="PTHR22960">
    <property type="entry name" value="MOLYBDOPTERIN COFACTOR SYNTHESIS PROTEIN A"/>
    <property type="match status" value="1"/>
</dbReference>
<evidence type="ECO:0000256" key="1">
    <source>
        <dbReference type="ARBA" id="ARBA00005046"/>
    </source>
</evidence>
<dbReference type="InterPro" id="IPR013785">
    <property type="entry name" value="Aldolase_TIM"/>
</dbReference>
<organism evidence="11">
    <name type="scientific">Caenorhabditis remanei</name>
    <name type="common">Caenorhabditis vulgaris</name>
    <dbReference type="NCBI Taxonomy" id="31234"/>
    <lineage>
        <taxon>Eukaryota</taxon>
        <taxon>Metazoa</taxon>
        <taxon>Ecdysozoa</taxon>
        <taxon>Nematoda</taxon>
        <taxon>Chromadorea</taxon>
        <taxon>Rhabditida</taxon>
        <taxon>Rhabditina</taxon>
        <taxon>Rhabditomorpha</taxon>
        <taxon>Rhabditoidea</taxon>
        <taxon>Rhabditidae</taxon>
        <taxon>Peloderinae</taxon>
        <taxon>Caenorhabditis</taxon>
    </lineage>
</organism>
<dbReference type="Proteomes" id="UP000008281">
    <property type="component" value="Unassembled WGS sequence"/>
</dbReference>
<keyword evidence="2" id="KW-0949">S-adenosyl-L-methionine</keyword>
<gene>
    <name evidence="10" type="ORF">CRE_20643</name>
</gene>
<name>E3NSY4_CAERE</name>
<dbReference type="GO" id="GO:0046872">
    <property type="term" value="F:metal ion binding"/>
    <property type="evidence" value="ECO:0007669"/>
    <property type="project" value="UniProtKB-KW"/>
</dbReference>
<dbReference type="OrthoDB" id="429626at2759"/>
<sequence>MFLFFSFFSFKSGLLDYSISMDYFSVIMSRQLGKKIVQWIATRTMCTTEELVRSLTVPLKEHEEPLKVLTPDEKRNAVLLRMKEVGIPEDANYVVFLQIEKTNGQPPFFDMFMREHTYLRISLTEKCNFRCMFLKLVLNLLNLPFSGLYCMPAEGVPLKPKDKMLTNEEVLKLVKLFASHGIDKIRLTGGEPTIRKDIVQIRKDISEGIASTPGIKDVGITTNGLVLPRFLKDLKNAGLTKINISIDSLERQKFAKMTRRDGFDKVWKSIELARSYFPKVKLNVVVIRRQNENEIVDFVNLTRDRNLDVRFIEFMPFGGNVFTNDQFFGYREMLNLIVKKFRGDVIRLSDSPNDTTKAYKIEGYQGQFGFITSMTDHFCNTCNRLRITADGNLKVCIHGNSEVSLHDKIRGGDTDEQLSEIIQKAVNNKKARHAGMDALKNLPNRPMILIGG</sequence>